<keyword evidence="1" id="KW-1133">Transmembrane helix</keyword>
<feature type="transmembrane region" description="Helical" evidence="1">
    <location>
        <begin position="12"/>
        <end position="29"/>
    </location>
</feature>
<dbReference type="EMBL" id="BOOH01000074">
    <property type="protein sequence ID" value="GIH81331.1"/>
    <property type="molecule type" value="Genomic_DNA"/>
</dbReference>
<evidence type="ECO:0000313" key="2">
    <source>
        <dbReference type="EMBL" id="GIH81331.1"/>
    </source>
</evidence>
<reference evidence="2 3" key="1">
    <citation type="submission" date="2021-01" db="EMBL/GenBank/DDBJ databases">
        <title>Whole genome shotgun sequence of Planobispora longispora NBRC 13918.</title>
        <authorList>
            <person name="Komaki H."/>
            <person name="Tamura T."/>
        </authorList>
    </citation>
    <scope>NUCLEOTIDE SEQUENCE [LARGE SCALE GENOMIC DNA]</scope>
    <source>
        <strain evidence="2 3">NBRC 13918</strain>
    </source>
</reference>
<organism evidence="2 3">
    <name type="scientific">Planobispora longispora</name>
    <dbReference type="NCBI Taxonomy" id="28887"/>
    <lineage>
        <taxon>Bacteria</taxon>
        <taxon>Bacillati</taxon>
        <taxon>Actinomycetota</taxon>
        <taxon>Actinomycetes</taxon>
        <taxon>Streptosporangiales</taxon>
        <taxon>Streptosporangiaceae</taxon>
        <taxon>Planobispora</taxon>
    </lineage>
</organism>
<comment type="caution">
    <text evidence="2">The sequence shown here is derived from an EMBL/GenBank/DDBJ whole genome shotgun (WGS) entry which is preliminary data.</text>
</comment>
<evidence type="ECO:0000256" key="1">
    <source>
        <dbReference type="SAM" id="Phobius"/>
    </source>
</evidence>
<evidence type="ECO:0000313" key="3">
    <source>
        <dbReference type="Proteomes" id="UP000616724"/>
    </source>
</evidence>
<accession>A0A8J3WB07</accession>
<keyword evidence="1" id="KW-0472">Membrane</keyword>
<keyword evidence="1" id="KW-0812">Transmembrane</keyword>
<dbReference type="AlphaFoldDB" id="A0A8J3WB07"/>
<sequence>MTVRSPSFQVPAAAAVMVSEVMIGFFHAADGRGAWMIFLAIGGTGRYTAEEGADRGRRAEVTKRLS</sequence>
<proteinExistence type="predicted"/>
<keyword evidence="3" id="KW-1185">Reference proteome</keyword>
<dbReference type="Proteomes" id="UP000616724">
    <property type="component" value="Unassembled WGS sequence"/>
</dbReference>
<protein>
    <submittedName>
        <fullName evidence="2">Uncharacterized protein</fullName>
    </submittedName>
</protein>
<name>A0A8J3WB07_9ACTN</name>
<gene>
    <name evidence="2" type="ORF">Plo01_77600</name>
</gene>